<feature type="compositionally biased region" description="Low complexity" evidence="1">
    <location>
        <begin position="34"/>
        <end position="54"/>
    </location>
</feature>
<protein>
    <recommendedName>
        <fullName evidence="2">ISXO2-like transposase domain-containing protein</fullName>
    </recommendedName>
</protein>
<feature type="region of interest" description="Disordered" evidence="1">
    <location>
        <begin position="1"/>
        <end position="66"/>
    </location>
</feature>
<gene>
    <name evidence="3" type="ORF">EHQ43_11760</name>
</gene>
<accession>A0A7I0HPV4</accession>
<dbReference type="EMBL" id="RQFT01000011">
    <property type="protein sequence ID" value="TGL04074.1"/>
    <property type="molecule type" value="Genomic_DNA"/>
</dbReference>
<evidence type="ECO:0000313" key="4">
    <source>
        <dbReference type="Proteomes" id="UP000297641"/>
    </source>
</evidence>
<comment type="caution">
    <text evidence="3">The sequence shown here is derived from an EMBL/GenBank/DDBJ whole genome shotgun (WGS) entry which is preliminary data.</text>
</comment>
<dbReference type="Proteomes" id="UP000297641">
    <property type="component" value="Unassembled WGS sequence"/>
</dbReference>
<dbReference type="SMART" id="SM01126">
    <property type="entry name" value="DDE_Tnp_IS1595"/>
    <property type="match status" value="1"/>
</dbReference>
<feature type="compositionally biased region" description="Basic and acidic residues" evidence="1">
    <location>
        <begin position="9"/>
        <end position="24"/>
    </location>
</feature>
<feature type="domain" description="ISXO2-like transposase" evidence="2">
    <location>
        <begin position="245"/>
        <end position="394"/>
    </location>
</feature>
<dbReference type="AlphaFoldDB" id="A0A7I0HPV4"/>
<reference evidence="3 4" key="1">
    <citation type="journal article" date="2019" name="PLoS Negl. Trop. Dis.">
        <title>Revisiting the worldwide diversity of Leptospira species in the environment.</title>
        <authorList>
            <person name="Vincent A.T."/>
            <person name="Schiettekatte O."/>
            <person name="Bourhy P."/>
            <person name="Veyrier F.J."/>
            <person name="Picardeau M."/>
        </authorList>
    </citation>
    <scope>NUCLEOTIDE SEQUENCE [LARGE SCALE GENOMIC DNA]</scope>
    <source>
        <strain evidence="3 4">201800273</strain>
    </source>
</reference>
<dbReference type="RefSeq" id="WP_135771310.1">
    <property type="nucleotide sequence ID" value="NZ_RQFT01000011.1"/>
</dbReference>
<organism evidence="3 4">
    <name type="scientific">Leptospira bouyouniensis</name>
    <dbReference type="NCBI Taxonomy" id="2484911"/>
    <lineage>
        <taxon>Bacteria</taxon>
        <taxon>Pseudomonadati</taxon>
        <taxon>Spirochaetota</taxon>
        <taxon>Spirochaetia</taxon>
        <taxon>Leptospirales</taxon>
        <taxon>Leptospiraceae</taxon>
        <taxon>Leptospira</taxon>
    </lineage>
</organism>
<sequence>MSRSGLAEKQFKIEKAEKPTELRGSRSKKTRLFSTSPTKSTSPKLKNPKSSPTKEQSDNRQGERSNCVKINERLASSCEDTDKIKKRTHNILSDPKLNQFFKLKTLTILNALYPKSCGCEKPNLVYLKVKGRESIARCSSCHKMVSLTANTPFQGYKSNLAYISFIIWDMVNQYPKIMTSMEISRKLNLSYKTSYFLKKRLQVIFSQLNESLKKKLYEELQNPVESDKKPIAVADSVVLYSSSLRANKHRSRRYKTGTASIYLSNSLGGEQKGVLVHTVGINHGMSFYKSIPLNNQEYLGKDLDEKIPKNVTLYTDEGYTFIWDRPNHKMVNHSRRSNDPRYNLSRERWVTKEGVSSNGAEARNNILKQSFRSYGYVSPKWSQLYLDEISFLGNVRFSSELRSLLSLGEVNFVGVGNKS</sequence>
<dbReference type="InterPro" id="IPR024445">
    <property type="entry name" value="Tnp_ISXO2-like"/>
</dbReference>
<evidence type="ECO:0000256" key="1">
    <source>
        <dbReference type="SAM" id="MobiDB-lite"/>
    </source>
</evidence>
<dbReference type="Pfam" id="PF12762">
    <property type="entry name" value="DDE_Tnp_IS1595"/>
    <property type="match status" value="1"/>
</dbReference>
<proteinExistence type="predicted"/>
<name>A0A7I0HPV4_9LEPT</name>
<evidence type="ECO:0000313" key="3">
    <source>
        <dbReference type="EMBL" id="TGL04074.1"/>
    </source>
</evidence>
<evidence type="ECO:0000259" key="2">
    <source>
        <dbReference type="SMART" id="SM01126"/>
    </source>
</evidence>